<evidence type="ECO:0000313" key="1">
    <source>
        <dbReference type="EMBL" id="KAK3234227.1"/>
    </source>
</evidence>
<accession>A0AAE0BD78</accession>
<protein>
    <submittedName>
        <fullName evidence="1">Uncharacterized protein</fullName>
    </submittedName>
</protein>
<comment type="caution">
    <text evidence="1">The sequence shown here is derived from an EMBL/GenBank/DDBJ whole genome shotgun (WGS) entry which is preliminary data.</text>
</comment>
<keyword evidence="2" id="KW-1185">Reference proteome</keyword>
<organism evidence="1 2">
    <name type="scientific">Cymbomonas tetramitiformis</name>
    <dbReference type="NCBI Taxonomy" id="36881"/>
    <lineage>
        <taxon>Eukaryota</taxon>
        <taxon>Viridiplantae</taxon>
        <taxon>Chlorophyta</taxon>
        <taxon>Pyramimonadophyceae</taxon>
        <taxon>Pyramimonadales</taxon>
        <taxon>Pyramimonadaceae</taxon>
        <taxon>Cymbomonas</taxon>
    </lineage>
</organism>
<dbReference type="EMBL" id="LGRX02035539">
    <property type="protein sequence ID" value="KAK3234227.1"/>
    <property type="molecule type" value="Genomic_DNA"/>
</dbReference>
<dbReference type="Proteomes" id="UP001190700">
    <property type="component" value="Unassembled WGS sequence"/>
</dbReference>
<dbReference type="AlphaFoldDB" id="A0AAE0BD78"/>
<reference evidence="1 2" key="1">
    <citation type="journal article" date="2015" name="Genome Biol. Evol.">
        <title>Comparative Genomics of a Bacterivorous Green Alga Reveals Evolutionary Causalities and Consequences of Phago-Mixotrophic Mode of Nutrition.</title>
        <authorList>
            <person name="Burns J.A."/>
            <person name="Paasch A."/>
            <person name="Narechania A."/>
            <person name="Kim E."/>
        </authorList>
    </citation>
    <scope>NUCLEOTIDE SEQUENCE [LARGE SCALE GENOMIC DNA]</scope>
    <source>
        <strain evidence="1 2">PLY_AMNH</strain>
    </source>
</reference>
<proteinExistence type="predicted"/>
<sequence length="139" mass="15079">MKEDSMPSSHLVEVDYASSGKNYSSSAMELGFSPFTSVNLEGGPDDIGRADVDTNYHPFRIGSGFSAVGRNDSEDVDPFSNVDSWLSPPSREKFLSDLGGTKTKLETGTSSTLGSNLEFTVVDRDEDEARFLARLLGKE</sequence>
<name>A0AAE0BD78_9CHLO</name>
<gene>
    <name evidence="1" type="ORF">CYMTET_55507</name>
</gene>
<evidence type="ECO:0000313" key="2">
    <source>
        <dbReference type="Proteomes" id="UP001190700"/>
    </source>
</evidence>